<evidence type="ECO:0000256" key="1">
    <source>
        <dbReference type="SAM" id="MobiDB-lite"/>
    </source>
</evidence>
<protein>
    <submittedName>
        <fullName evidence="2">Uncharacterized protein</fullName>
    </submittedName>
</protein>
<sequence length="163" mass="17903">MSTWATRRRRSTDGTGLNNGNAACGSPARRPACQSRRCTEHVRARQRESHRGAITGRSGRAVWLWLWLWLWLWRLQSGTDAAEVVSVSRPPLLAPSRWDSGGQTESDSPHAARRQKGGLISARFAMSALPSSESVQQPSAPGGPWLRRSTRLAGEGTFLSDGR</sequence>
<evidence type="ECO:0000313" key="2">
    <source>
        <dbReference type="EMBL" id="ORY14464.1"/>
    </source>
</evidence>
<keyword evidence="3" id="KW-1185">Reference proteome</keyword>
<feature type="compositionally biased region" description="Basic residues" evidence="1">
    <location>
        <begin position="1"/>
        <end position="10"/>
    </location>
</feature>
<feature type="compositionally biased region" description="Polar residues" evidence="1">
    <location>
        <begin position="129"/>
        <end position="139"/>
    </location>
</feature>
<dbReference type="Proteomes" id="UP000193144">
    <property type="component" value="Unassembled WGS sequence"/>
</dbReference>
<proteinExistence type="predicted"/>
<evidence type="ECO:0000313" key="3">
    <source>
        <dbReference type="Proteomes" id="UP000193144"/>
    </source>
</evidence>
<dbReference type="EMBL" id="MCFA01000033">
    <property type="protein sequence ID" value="ORY14464.1"/>
    <property type="molecule type" value="Genomic_DNA"/>
</dbReference>
<reference evidence="2 3" key="1">
    <citation type="submission" date="2016-07" db="EMBL/GenBank/DDBJ databases">
        <title>Pervasive Adenine N6-methylation of Active Genes in Fungi.</title>
        <authorList>
            <consortium name="DOE Joint Genome Institute"/>
            <person name="Mondo S.J."/>
            <person name="Dannebaum R.O."/>
            <person name="Kuo R.C."/>
            <person name="Labutti K."/>
            <person name="Haridas S."/>
            <person name="Kuo A."/>
            <person name="Salamov A."/>
            <person name="Ahrendt S.R."/>
            <person name="Lipzen A."/>
            <person name="Sullivan W."/>
            <person name="Andreopoulos W.B."/>
            <person name="Clum A."/>
            <person name="Lindquist E."/>
            <person name="Daum C."/>
            <person name="Ramamoorthy G.K."/>
            <person name="Gryganskyi A."/>
            <person name="Culley D."/>
            <person name="Magnuson J.K."/>
            <person name="James T.Y."/>
            <person name="O'Malley M.A."/>
            <person name="Stajich J.E."/>
            <person name="Spatafora J.W."/>
            <person name="Visel A."/>
            <person name="Grigoriev I.V."/>
        </authorList>
    </citation>
    <scope>NUCLEOTIDE SEQUENCE [LARGE SCALE GENOMIC DNA]</scope>
    <source>
        <strain evidence="2 3">CBS 115471</strain>
    </source>
</reference>
<comment type="caution">
    <text evidence="2">The sequence shown here is derived from an EMBL/GenBank/DDBJ whole genome shotgun (WGS) entry which is preliminary data.</text>
</comment>
<accession>A0A1Y1ZW69</accession>
<feature type="region of interest" description="Disordered" evidence="1">
    <location>
        <begin position="92"/>
        <end position="116"/>
    </location>
</feature>
<gene>
    <name evidence="2" type="ORF">BCR34DRAFT_560470</name>
</gene>
<name>A0A1Y1ZW69_9PLEO</name>
<dbReference type="AlphaFoldDB" id="A0A1Y1ZW69"/>
<feature type="region of interest" description="Disordered" evidence="1">
    <location>
        <begin position="1"/>
        <end position="31"/>
    </location>
</feature>
<feature type="region of interest" description="Disordered" evidence="1">
    <location>
        <begin position="129"/>
        <end position="163"/>
    </location>
</feature>
<organism evidence="2 3">
    <name type="scientific">Clohesyomyces aquaticus</name>
    <dbReference type="NCBI Taxonomy" id="1231657"/>
    <lineage>
        <taxon>Eukaryota</taxon>
        <taxon>Fungi</taxon>
        <taxon>Dikarya</taxon>
        <taxon>Ascomycota</taxon>
        <taxon>Pezizomycotina</taxon>
        <taxon>Dothideomycetes</taxon>
        <taxon>Pleosporomycetidae</taxon>
        <taxon>Pleosporales</taxon>
        <taxon>Lindgomycetaceae</taxon>
        <taxon>Clohesyomyces</taxon>
    </lineage>
</organism>